<evidence type="ECO:0000256" key="5">
    <source>
        <dbReference type="ARBA" id="ARBA00023014"/>
    </source>
</evidence>
<dbReference type="Proteomes" id="UP000199365">
    <property type="component" value="Unassembled WGS sequence"/>
</dbReference>
<dbReference type="PANTHER" id="PTHR43409">
    <property type="entry name" value="ANAEROBIC MAGNESIUM-PROTOPORPHYRIN IX MONOMETHYL ESTER CYCLASE-RELATED"/>
    <property type="match status" value="1"/>
</dbReference>
<evidence type="ECO:0000256" key="3">
    <source>
        <dbReference type="ARBA" id="ARBA00022723"/>
    </source>
</evidence>
<evidence type="ECO:0000256" key="2">
    <source>
        <dbReference type="ARBA" id="ARBA00022691"/>
    </source>
</evidence>
<dbReference type="InterPro" id="IPR013785">
    <property type="entry name" value="Aldolase_TIM"/>
</dbReference>
<dbReference type="GO" id="GO:0003824">
    <property type="term" value="F:catalytic activity"/>
    <property type="evidence" value="ECO:0007669"/>
    <property type="project" value="InterPro"/>
</dbReference>
<evidence type="ECO:0000259" key="7">
    <source>
        <dbReference type="PROSITE" id="PS51918"/>
    </source>
</evidence>
<dbReference type="GO" id="GO:0046872">
    <property type="term" value="F:metal ion binding"/>
    <property type="evidence" value="ECO:0007669"/>
    <property type="project" value="UniProtKB-KW"/>
</dbReference>
<dbReference type="GO" id="GO:0031419">
    <property type="term" value="F:cobalamin binding"/>
    <property type="evidence" value="ECO:0007669"/>
    <property type="project" value="InterPro"/>
</dbReference>
<dbReference type="AlphaFoldDB" id="A0A1H1KL64"/>
<keyword evidence="9" id="KW-1185">Reference proteome</keyword>
<evidence type="ECO:0000256" key="4">
    <source>
        <dbReference type="ARBA" id="ARBA00023004"/>
    </source>
</evidence>
<reference evidence="9" key="1">
    <citation type="submission" date="2016-10" db="EMBL/GenBank/DDBJ databases">
        <authorList>
            <person name="Varghese N."/>
            <person name="Submissions S."/>
        </authorList>
    </citation>
    <scope>NUCLEOTIDE SEQUENCE [LARGE SCALE GENOMIC DNA]</scope>
    <source>
        <strain evidence="9">DUS833</strain>
    </source>
</reference>
<keyword evidence="3" id="KW-0479">Metal-binding</keyword>
<feature type="domain" description="B12-binding" evidence="6">
    <location>
        <begin position="93"/>
        <end position="232"/>
    </location>
</feature>
<dbReference type="InterPro" id="IPR006638">
    <property type="entry name" value="Elp3/MiaA/NifB-like_rSAM"/>
</dbReference>
<dbReference type="InterPro" id="IPR058240">
    <property type="entry name" value="rSAM_sf"/>
</dbReference>
<evidence type="ECO:0000313" key="9">
    <source>
        <dbReference type="Proteomes" id="UP000199365"/>
    </source>
</evidence>
<dbReference type="GO" id="GO:0051536">
    <property type="term" value="F:iron-sulfur cluster binding"/>
    <property type="evidence" value="ECO:0007669"/>
    <property type="project" value="UniProtKB-KW"/>
</dbReference>
<dbReference type="SFLD" id="SFLDS00029">
    <property type="entry name" value="Radical_SAM"/>
    <property type="match status" value="1"/>
</dbReference>
<sequence>MPMRMDADPGSNHHDDDDADDGPCDVLFVYLPYGAIERPSIALGLLKQVLVDHGFSAGVHYANITFAEQIGLPVYDAISRLSREMAGEWTFAGAAFPGAESDHDGYMRTLGEILKPSVAEAAAREIAAQLWPVRRLAEAFIARTVREIVARRPKIVGVSSMFQQHCAALALLRHLKHADPDIVTLIGGANCEDEMGLATWRNFPFVDYVVSGEADELLPDLVANALRYRAKTPPALLPAGVLGRGGPAGVAPPAGIGRARVERLDGSPIPDYRDYFRRLSHSPLRDLIRPGLPIETARGCWWGAVRHCTFCGLNGSSTAFRAKSPERAIGEFSTLADRHGINRFMVVDNIIDPDYFKTVLPRLREDHAGDWQIFYETKANLRRDQVALMRDAGIAWIQPGIESLNDNLLKQMAKGTTALINTRLLKWAREDGLSVSWNILFDLPQENDDDYRDMAGLIPALVHLQPPQAMVRIRVERFSPYQKTPELYELNIAPAWPYRYIYPLAEQPLAQLCYNFDTLGKARLQTTGDSIPGASPPIEPGSGLALCHQAVTAWRQLHDAAAKPLLCVTPRADGGATVLDTRPCARQRVSQVSAAAAGILALCDGGATSAQIDRGRLAPGEWDALIGNRWLLALGGKYLSLPVNGDVPALPARQRFPGGYITAGPESSGLLLAE</sequence>
<dbReference type="NCBIfam" id="TIGR03975">
    <property type="entry name" value="rSAM_ocin_1"/>
    <property type="match status" value="1"/>
</dbReference>
<organism evidence="8 9">
    <name type="scientific">Paraburkholderia tuberum</name>
    <dbReference type="NCBI Taxonomy" id="157910"/>
    <lineage>
        <taxon>Bacteria</taxon>
        <taxon>Pseudomonadati</taxon>
        <taxon>Pseudomonadota</taxon>
        <taxon>Betaproteobacteria</taxon>
        <taxon>Burkholderiales</taxon>
        <taxon>Burkholderiaceae</taxon>
        <taxon>Paraburkholderia</taxon>
    </lineage>
</organism>
<feature type="domain" description="Radical SAM core" evidence="7">
    <location>
        <begin position="286"/>
        <end position="517"/>
    </location>
</feature>
<proteinExistence type="predicted"/>
<dbReference type="InterPro" id="IPR007197">
    <property type="entry name" value="rSAM"/>
</dbReference>
<dbReference type="PROSITE" id="PS51918">
    <property type="entry name" value="RADICAL_SAM"/>
    <property type="match status" value="1"/>
</dbReference>
<name>A0A1H1KL64_9BURK</name>
<accession>A0A1H1KL64</accession>
<dbReference type="RefSeq" id="WP_090812671.1">
    <property type="nucleotide sequence ID" value="NZ_FNKX01000005.1"/>
</dbReference>
<keyword evidence="2" id="KW-0949">S-adenosyl-L-methionine</keyword>
<dbReference type="SFLD" id="SFLDG01082">
    <property type="entry name" value="B12-binding_domain_containing"/>
    <property type="match status" value="1"/>
</dbReference>
<evidence type="ECO:0000313" key="8">
    <source>
        <dbReference type="EMBL" id="SDR62515.1"/>
    </source>
</evidence>
<dbReference type="PANTHER" id="PTHR43409:SF7">
    <property type="entry name" value="BLL1977 PROTEIN"/>
    <property type="match status" value="1"/>
</dbReference>
<dbReference type="STRING" id="157910.SAMN05445850_8237"/>
<dbReference type="SFLD" id="SFLDF00324">
    <property type="entry name" value="bacteriocin_maturation"/>
    <property type="match status" value="1"/>
</dbReference>
<dbReference type="EMBL" id="FNKX01000005">
    <property type="protein sequence ID" value="SDR62515.1"/>
    <property type="molecule type" value="Genomic_DNA"/>
</dbReference>
<dbReference type="Gene3D" id="3.20.20.70">
    <property type="entry name" value="Aldolase class I"/>
    <property type="match status" value="1"/>
</dbReference>
<evidence type="ECO:0000256" key="1">
    <source>
        <dbReference type="ARBA" id="ARBA00001966"/>
    </source>
</evidence>
<protein>
    <submittedName>
        <fullName evidence="8">Magnesium-protoporphyrin IX monomethyl ester (Oxidative) cyclase</fullName>
    </submittedName>
</protein>
<dbReference type="Pfam" id="PF04055">
    <property type="entry name" value="Radical_SAM"/>
    <property type="match status" value="1"/>
</dbReference>
<dbReference type="SMART" id="SM00729">
    <property type="entry name" value="Elp3"/>
    <property type="match status" value="1"/>
</dbReference>
<dbReference type="Gene3D" id="3.40.50.280">
    <property type="entry name" value="Cobalamin-binding domain"/>
    <property type="match status" value="1"/>
</dbReference>
<dbReference type="SUPFAM" id="SSF102114">
    <property type="entry name" value="Radical SAM enzymes"/>
    <property type="match status" value="1"/>
</dbReference>
<evidence type="ECO:0000259" key="6">
    <source>
        <dbReference type="PROSITE" id="PS51332"/>
    </source>
</evidence>
<dbReference type="CDD" id="cd01335">
    <property type="entry name" value="Radical_SAM"/>
    <property type="match status" value="1"/>
</dbReference>
<dbReference type="PROSITE" id="PS51332">
    <property type="entry name" value="B12_BINDING"/>
    <property type="match status" value="1"/>
</dbReference>
<dbReference type="GO" id="GO:0005829">
    <property type="term" value="C:cytosol"/>
    <property type="evidence" value="ECO:0007669"/>
    <property type="project" value="TreeGrafter"/>
</dbReference>
<gene>
    <name evidence="8" type="ORF">SAMN05445850_8237</name>
</gene>
<dbReference type="InterPro" id="IPR023984">
    <property type="entry name" value="rSAM_ocin_1"/>
</dbReference>
<dbReference type="InterPro" id="IPR006158">
    <property type="entry name" value="Cobalamin-bd"/>
</dbReference>
<dbReference type="InterPro" id="IPR051198">
    <property type="entry name" value="BchE-like"/>
</dbReference>
<keyword evidence="5" id="KW-0411">Iron-sulfur</keyword>
<comment type="cofactor">
    <cofactor evidence="1">
        <name>[4Fe-4S] cluster</name>
        <dbReference type="ChEBI" id="CHEBI:49883"/>
    </cofactor>
</comment>
<keyword evidence="4" id="KW-0408">Iron</keyword>